<dbReference type="GO" id="GO:0006777">
    <property type="term" value="P:Mo-molybdopterin cofactor biosynthetic process"/>
    <property type="evidence" value="ECO:0007669"/>
    <property type="project" value="UniProtKB-UniRule"/>
</dbReference>
<evidence type="ECO:0000256" key="4">
    <source>
        <dbReference type="ARBA" id="ARBA00022505"/>
    </source>
</evidence>
<name>A0A5D4FXM6_9CORY</name>
<dbReference type="InterPro" id="IPR005110">
    <property type="entry name" value="MoeA_linker/N"/>
</dbReference>
<dbReference type="InterPro" id="IPR005111">
    <property type="entry name" value="MoeA_C_domain_IV"/>
</dbReference>
<comment type="cofactor">
    <cofactor evidence="7">
        <name>Mg(2+)</name>
        <dbReference type="ChEBI" id="CHEBI:18420"/>
    </cofactor>
</comment>
<evidence type="ECO:0000256" key="3">
    <source>
        <dbReference type="ARBA" id="ARBA00010763"/>
    </source>
</evidence>
<evidence type="ECO:0000313" key="9">
    <source>
        <dbReference type="EMBL" id="TYR20713.1"/>
    </source>
</evidence>
<dbReference type="PANTHER" id="PTHR10192">
    <property type="entry name" value="MOLYBDOPTERIN BIOSYNTHESIS PROTEIN"/>
    <property type="match status" value="1"/>
</dbReference>
<feature type="domain" description="MoaB/Mog" evidence="8">
    <location>
        <begin position="179"/>
        <end position="318"/>
    </location>
</feature>
<evidence type="ECO:0000256" key="5">
    <source>
        <dbReference type="ARBA" id="ARBA00023150"/>
    </source>
</evidence>
<dbReference type="EMBL" id="VSZI01000001">
    <property type="protein sequence ID" value="TYR20713.1"/>
    <property type="molecule type" value="Genomic_DNA"/>
</dbReference>
<dbReference type="SMART" id="SM00852">
    <property type="entry name" value="MoCF_biosynth"/>
    <property type="match status" value="1"/>
</dbReference>
<dbReference type="Gene3D" id="3.40.980.10">
    <property type="entry name" value="MoaB/Mog-like domain"/>
    <property type="match status" value="1"/>
</dbReference>
<comment type="similarity">
    <text evidence="3 7">Belongs to the MoeA family.</text>
</comment>
<keyword evidence="4 7" id="KW-0500">Molybdenum</keyword>
<dbReference type="GO" id="GO:0046872">
    <property type="term" value="F:metal ion binding"/>
    <property type="evidence" value="ECO:0007669"/>
    <property type="project" value="UniProtKB-UniRule"/>
</dbReference>
<dbReference type="EC" id="2.10.1.1" evidence="7"/>
<dbReference type="SUPFAM" id="SSF63867">
    <property type="entry name" value="MoeA C-terminal domain-like"/>
    <property type="match status" value="1"/>
</dbReference>
<dbReference type="GO" id="GO:0005829">
    <property type="term" value="C:cytosol"/>
    <property type="evidence" value="ECO:0007669"/>
    <property type="project" value="TreeGrafter"/>
</dbReference>
<dbReference type="GO" id="GO:0061599">
    <property type="term" value="F:molybdopterin molybdotransferase activity"/>
    <property type="evidence" value="ECO:0007669"/>
    <property type="project" value="UniProtKB-UniRule"/>
</dbReference>
<evidence type="ECO:0000256" key="2">
    <source>
        <dbReference type="ARBA" id="ARBA00005046"/>
    </source>
</evidence>
<dbReference type="UniPathway" id="UPA00344"/>
<dbReference type="NCBIfam" id="NF045515">
    <property type="entry name" value="Glp_gephyrin"/>
    <property type="match status" value="1"/>
</dbReference>
<keyword evidence="7" id="KW-0479">Metal-binding</keyword>
<sequence length="412" mass="43702">MRSVEEQLAIISAAAVTPEPVRISISEALGLRCAEQIEGDRAVPGFNQAAIDGYAVRAVDVREPADGELPTLPVVGEVTAGSSRPVRLQPRQTVRVHAGAPIPTLADAVLPLDWVEVDGRHVEPLRTVNSGEFVHRLGSDVQPGDVVVEQGAVLGAAQVGLLAAIGRSKVLVYPRPRLSVLAFGPELVDIDRDPGLGQVHDANSYALAAAAKEAGAEAHRMGILAGEPRRIKEVLEAQLMRSEVLVITGAIGGEGSDQLREILGELGPMETTRIAMHPGSILGFGTLGAGQVPTFLLPANPSAALVAFEVLVRPLIQIIRGQRQATRRVVRARTIAAIDSAPRRRGFIRGQLMRDRETREFLVDPLGAVGGGEPTHLLGSYGQANCLITVPAEETHVAPGQFVDVLFLTNRS</sequence>
<protein>
    <recommendedName>
        <fullName evidence="7">Molybdopterin molybdenumtransferase</fullName>
        <ecNumber evidence="7">2.10.1.1</ecNumber>
    </recommendedName>
</protein>
<dbReference type="Gene3D" id="2.40.340.10">
    <property type="entry name" value="MoeA, C-terminal, domain IV"/>
    <property type="match status" value="1"/>
</dbReference>
<comment type="pathway">
    <text evidence="2 7">Cofactor biosynthesis; molybdopterin biosynthesis.</text>
</comment>
<dbReference type="RefSeq" id="WP_148812661.1">
    <property type="nucleotide sequence ID" value="NZ_VSZI01000001.1"/>
</dbReference>
<dbReference type="InterPro" id="IPR001453">
    <property type="entry name" value="MoaB/Mog_dom"/>
</dbReference>
<dbReference type="Pfam" id="PF03454">
    <property type="entry name" value="MoeA_C"/>
    <property type="match status" value="1"/>
</dbReference>
<evidence type="ECO:0000259" key="8">
    <source>
        <dbReference type="SMART" id="SM00852"/>
    </source>
</evidence>
<keyword evidence="5 7" id="KW-0501">Molybdenum cofactor biosynthesis</keyword>
<dbReference type="Gene3D" id="3.90.105.10">
    <property type="entry name" value="Molybdopterin biosynthesis moea protein, domain 2"/>
    <property type="match status" value="1"/>
</dbReference>
<evidence type="ECO:0000313" key="10">
    <source>
        <dbReference type="Proteomes" id="UP000324726"/>
    </source>
</evidence>
<dbReference type="Pfam" id="PF03453">
    <property type="entry name" value="MoeA_N"/>
    <property type="match status" value="1"/>
</dbReference>
<dbReference type="InterPro" id="IPR038987">
    <property type="entry name" value="MoeA-like"/>
</dbReference>
<dbReference type="SUPFAM" id="SSF53218">
    <property type="entry name" value="Molybdenum cofactor biosynthesis proteins"/>
    <property type="match status" value="1"/>
</dbReference>
<dbReference type="Gene3D" id="2.170.190.11">
    <property type="entry name" value="Molybdopterin biosynthesis moea protein, domain 3"/>
    <property type="match status" value="1"/>
</dbReference>
<dbReference type="Pfam" id="PF00994">
    <property type="entry name" value="MoCF_biosynth"/>
    <property type="match status" value="1"/>
</dbReference>
<dbReference type="InterPro" id="IPR036425">
    <property type="entry name" value="MoaB/Mog-like_dom_sf"/>
</dbReference>
<reference evidence="9 10" key="1">
    <citation type="submission" date="2019-08" db="EMBL/GenBank/DDBJ databases">
        <title>Draft genome of C. urealyticum strain VH4248.</title>
        <authorList>
            <person name="Navas J."/>
        </authorList>
    </citation>
    <scope>NUCLEOTIDE SEQUENCE [LARGE SCALE GENOMIC DNA]</scope>
    <source>
        <strain evidence="9 10">VH4248</strain>
    </source>
</reference>
<dbReference type="AlphaFoldDB" id="A0A5D4FXM6"/>
<dbReference type="PANTHER" id="PTHR10192:SF5">
    <property type="entry name" value="GEPHYRIN"/>
    <property type="match status" value="1"/>
</dbReference>
<accession>A0A5D4FXM6</accession>
<proteinExistence type="inferred from homology"/>
<dbReference type="CDD" id="cd00887">
    <property type="entry name" value="MoeA"/>
    <property type="match status" value="1"/>
</dbReference>
<dbReference type="InterPro" id="IPR036135">
    <property type="entry name" value="MoeA_linker/N_sf"/>
</dbReference>
<comment type="catalytic activity">
    <reaction evidence="6">
        <text>adenylyl-molybdopterin + molybdate = Mo-molybdopterin + AMP + H(+)</text>
        <dbReference type="Rhea" id="RHEA:35047"/>
        <dbReference type="ChEBI" id="CHEBI:15378"/>
        <dbReference type="ChEBI" id="CHEBI:36264"/>
        <dbReference type="ChEBI" id="CHEBI:62727"/>
        <dbReference type="ChEBI" id="CHEBI:71302"/>
        <dbReference type="ChEBI" id="CHEBI:456215"/>
        <dbReference type="EC" id="2.10.1.1"/>
    </reaction>
</comment>
<dbReference type="SUPFAM" id="SSF63882">
    <property type="entry name" value="MoeA N-terminal region -like"/>
    <property type="match status" value="1"/>
</dbReference>
<organism evidence="9 10">
    <name type="scientific">Corynebacterium urealyticum</name>
    <dbReference type="NCBI Taxonomy" id="43771"/>
    <lineage>
        <taxon>Bacteria</taxon>
        <taxon>Bacillati</taxon>
        <taxon>Actinomycetota</taxon>
        <taxon>Actinomycetes</taxon>
        <taxon>Mycobacteriales</taxon>
        <taxon>Corynebacteriaceae</taxon>
        <taxon>Corynebacterium</taxon>
    </lineage>
</organism>
<evidence type="ECO:0000256" key="6">
    <source>
        <dbReference type="ARBA" id="ARBA00047317"/>
    </source>
</evidence>
<keyword evidence="7 9" id="KW-0808">Transferase</keyword>
<evidence type="ECO:0000256" key="1">
    <source>
        <dbReference type="ARBA" id="ARBA00002901"/>
    </source>
</evidence>
<keyword evidence="7" id="KW-0460">Magnesium</keyword>
<dbReference type="InterPro" id="IPR036688">
    <property type="entry name" value="MoeA_C_domain_IV_sf"/>
</dbReference>
<evidence type="ECO:0000256" key="7">
    <source>
        <dbReference type="RuleBase" id="RU365090"/>
    </source>
</evidence>
<comment type="function">
    <text evidence="1 7">Catalyzes the insertion of molybdate into adenylated molybdopterin with the concomitant release of AMP.</text>
</comment>
<comment type="caution">
    <text evidence="9">The sequence shown here is derived from an EMBL/GenBank/DDBJ whole genome shotgun (WGS) entry which is preliminary data.</text>
</comment>
<gene>
    <name evidence="9" type="ORF">FYJ87_07230</name>
</gene>
<dbReference type="Proteomes" id="UP000324726">
    <property type="component" value="Unassembled WGS sequence"/>
</dbReference>